<dbReference type="PROSITE" id="PS51109">
    <property type="entry name" value="G5"/>
    <property type="match status" value="1"/>
</dbReference>
<feature type="region of interest" description="Disordered" evidence="2">
    <location>
        <begin position="1"/>
        <end position="25"/>
    </location>
</feature>
<name>A0A0F6W4I7_9BACT</name>
<dbReference type="SMART" id="SM01208">
    <property type="entry name" value="G5"/>
    <property type="match status" value="1"/>
</dbReference>
<keyword evidence="5" id="KW-1185">Reference proteome</keyword>
<dbReference type="KEGG" id="samy:DB32_004251"/>
<dbReference type="Gene3D" id="2.20.230.10">
    <property type="entry name" value="Resuscitation-promoting factor rpfb"/>
    <property type="match status" value="1"/>
</dbReference>
<keyword evidence="1" id="KW-0732">Signal</keyword>
<gene>
    <name evidence="4" type="ORF">DB32_004251</name>
</gene>
<feature type="domain" description="G5" evidence="3">
    <location>
        <begin position="385"/>
        <end position="464"/>
    </location>
</feature>
<evidence type="ECO:0000313" key="4">
    <source>
        <dbReference type="EMBL" id="AKF07102.1"/>
    </source>
</evidence>
<dbReference type="InterPro" id="IPR052913">
    <property type="entry name" value="Glycopeptide_resist_protein"/>
</dbReference>
<dbReference type="InterPro" id="IPR011098">
    <property type="entry name" value="G5_dom"/>
</dbReference>
<dbReference type="STRING" id="927083.DB32_004251"/>
<reference evidence="4 5" key="1">
    <citation type="submission" date="2015-03" db="EMBL/GenBank/DDBJ databases">
        <title>Genome assembly of Sandaracinus amylolyticus DSM 53668.</title>
        <authorList>
            <person name="Sharma G."/>
            <person name="Subramanian S."/>
        </authorList>
    </citation>
    <scope>NUCLEOTIDE SEQUENCE [LARGE SCALE GENOMIC DNA]</scope>
    <source>
        <strain evidence="4 5">DSM 53668</strain>
    </source>
</reference>
<accession>A0A0F6W4I7</accession>
<evidence type="ECO:0000259" key="3">
    <source>
        <dbReference type="PROSITE" id="PS51109"/>
    </source>
</evidence>
<evidence type="ECO:0000313" key="5">
    <source>
        <dbReference type="Proteomes" id="UP000034883"/>
    </source>
</evidence>
<dbReference type="PANTHER" id="PTHR35788:SF1">
    <property type="entry name" value="EXPORTED PROTEIN"/>
    <property type="match status" value="1"/>
</dbReference>
<dbReference type="PANTHER" id="PTHR35788">
    <property type="entry name" value="EXPORTED PROTEIN-RELATED"/>
    <property type="match status" value="1"/>
</dbReference>
<protein>
    <submittedName>
        <fullName evidence="4">Vancomycin B-type resistance protein VanW</fullName>
    </submittedName>
</protein>
<dbReference type="Proteomes" id="UP000034883">
    <property type="component" value="Chromosome"/>
</dbReference>
<evidence type="ECO:0000256" key="2">
    <source>
        <dbReference type="SAM" id="MobiDB-lite"/>
    </source>
</evidence>
<evidence type="ECO:0000256" key="1">
    <source>
        <dbReference type="ARBA" id="ARBA00022729"/>
    </source>
</evidence>
<dbReference type="InterPro" id="IPR007391">
    <property type="entry name" value="Vancomycin_resist_VanW"/>
</dbReference>
<sequence>MTRSARSALSPRMRPRESTSGNARPRARVVGGLACLLVASALAGLALAQHEPVRAAVPDATVRIAGAEITDGADAGTIAADVARAWGEQPIALRIGEERVEGTRASFGGRIDAAALTARIEQARDPASLMRRLHAQLSTAAPLELPVDVRVDATSTLAMLLERKDHLDVRPRDARIEPRTGAIVPEREGLTLDVHGTLDALADAMRSGAPEASARILRERPRRTARDLANVRLDATLGSFETRYSTSPDAAARTHNLRVAAARLDGLVLMPGETLDFNDVVGERNEANGFRPAPQIAAGELVDGIGGGTCQIAGTLHAAAFFAGLPIVERSPHSRPSTYIWMGLDAVVVYARLNLRFTNDLPFPIALAMSVEGGVVRAEIRGASSGRLVSFARRIDSIAPFRERTEEDASLPAGVRVLDQRGVPGFTVVRDRVIRDVERNQARRQRIEDVYPPTDQIWRVGTGPAAPAGYVAEAGDDHPEYTTDEYLVATQGAGVEGTEITRRGGVSTQAGWTQSYVAPR</sequence>
<dbReference type="EMBL" id="CP011125">
    <property type="protein sequence ID" value="AKF07102.1"/>
    <property type="molecule type" value="Genomic_DNA"/>
</dbReference>
<dbReference type="Pfam" id="PF07501">
    <property type="entry name" value="G5"/>
    <property type="match status" value="1"/>
</dbReference>
<organism evidence="4 5">
    <name type="scientific">Sandaracinus amylolyticus</name>
    <dbReference type="NCBI Taxonomy" id="927083"/>
    <lineage>
        <taxon>Bacteria</taxon>
        <taxon>Pseudomonadati</taxon>
        <taxon>Myxococcota</taxon>
        <taxon>Polyangia</taxon>
        <taxon>Polyangiales</taxon>
        <taxon>Sandaracinaceae</taxon>
        <taxon>Sandaracinus</taxon>
    </lineage>
</organism>
<dbReference type="AlphaFoldDB" id="A0A0F6W4I7"/>
<proteinExistence type="predicted"/>
<dbReference type="Pfam" id="PF04294">
    <property type="entry name" value="VanW"/>
    <property type="match status" value="1"/>
</dbReference>